<protein>
    <submittedName>
        <fullName evidence="2">Uncharacterized protein</fullName>
    </submittedName>
</protein>
<feature type="compositionally biased region" description="Low complexity" evidence="1">
    <location>
        <begin position="1"/>
        <end position="13"/>
    </location>
</feature>
<reference evidence="3" key="1">
    <citation type="submission" date="2016-10" db="EMBL/GenBank/DDBJ databases">
        <authorList>
            <person name="Varghese N."/>
            <person name="Submissions S."/>
        </authorList>
    </citation>
    <scope>NUCLEOTIDE SEQUENCE [LARGE SCALE GENOMIC DNA]</scope>
    <source>
        <strain evidence="3">DSM 46732</strain>
    </source>
</reference>
<sequence>MCLVPSGPSCPSRSRSRRTARVPKRLPYDVGTFEIADTTVGARDAPGRERPDAVGISASIRRNDSAPALRRVGTATRMPELGPPSGPDSASRRWQ</sequence>
<evidence type="ECO:0000313" key="3">
    <source>
        <dbReference type="Proteomes" id="UP000199497"/>
    </source>
</evidence>
<dbReference type="AlphaFoldDB" id="A0A1H0VPN3"/>
<dbReference type="Proteomes" id="UP000199497">
    <property type="component" value="Unassembled WGS sequence"/>
</dbReference>
<feature type="region of interest" description="Disordered" evidence="1">
    <location>
        <begin position="60"/>
        <end position="95"/>
    </location>
</feature>
<proteinExistence type="predicted"/>
<feature type="region of interest" description="Disordered" evidence="1">
    <location>
        <begin position="1"/>
        <end position="22"/>
    </location>
</feature>
<accession>A0A1H0VPN3</accession>
<dbReference type="STRING" id="405564.SAMN04487905_109148"/>
<evidence type="ECO:0000313" key="2">
    <source>
        <dbReference type="EMBL" id="SDP80562.1"/>
    </source>
</evidence>
<gene>
    <name evidence="2" type="ORF">SAMN04487905_109148</name>
</gene>
<keyword evidence="3" id="KW-1185">Reference proteome</keyword>
<organism evidence="2 3">
    <name type="scientific">Actinopolyspora xinjiangensis</name>
    <dbReference type="NCBI Taxonomy" id="405564"/>
    <lineage>
        <taxon>Bacteria</taxon>
        <taxon>Bacillati</taxon>
        <taxon>Actinomycetota</taxon>
        <taxon>Actinomycetes</taxon>
        <taxon>Actinopolysporales</taxon>
        <taxon>Actinopolysporaceae</taxon>
        <taxon>Actinopolyspora</taxon>
    </lineage>
</organism>
<evidence type="ECO:0000256" key="1">
    <source>
        <dbReference type="SAM" id="MobiDB-lite"/>
    </source>
</evidence>
<name>A0A1H0VPN3_9ACTN</name>
<dbReference type="EMBL" id="FNJR01000009">
    <property type="protein sequence ID" value="SDP80562.1"/>
    <property type="molecule type" value="Genomic_DNA"/>
</dbReference>